<dbReference type="Proteomes" id="UP000825729">
    <property type="component" value="Unassembled WGS sequence"/>
</dbReference>
<evidence type="ECO:0000256" key="1">
    <source>
        <dbReference type="SAM" id="Phobius"/>
    </source>
</evidence>
<dbReference type="PANTHER" id="PTHR34960">
    <property type="entry name" value="EMB|CAB68146.1-RELATED"/>
    <property type="match status" value="1"/>
</dbReference>
<keyword evidence="1" id="KW-0812">Transmembrane</keyword>
<keyword evidence="1" id="KW-0472">Membrane</keyword>
<gene>
    <name evidence="3" type="ORF">H6P81_004123</name>
</gene>
<dbReference type="AlphaFoldDB" id="A0AAV7FEJ0"/>
<protein>
    <recommendedName>
        <fullName evidence="2">DUF7780 domain-containing protein</fullName>
    </recommendedName>
</protein>
<reference evidence="3 4" key="1">
    <citation type="submission" date="2021-07" db="EMBL/GenBank/DDBJ databases">
        <title>The Aristolochia fimbriata genome: insights into angiosperm evolution, floral development and chemical biosynthesis.</title>
        <authorList>
            <person name="Jiao Y."/>
        </authorList>
    </citation>
    <scope>NUCLEOTIDE SEQUENCE [LARGE SCALE GENOMIC DNA]</scope>
    <source>
        <strain evidence="3">IBCAS-2021</strain>
        <tissue evidence="3">Leaf</tissue>
    </source>
</reference>
<organism evidence="3 4">
    <name type="scientific">Aristolochia fimbriata</name>
    <name type="common">White veined hardy Dutchman's pipe vine</name>
    <dbReference type="NCBI Taxonomy" id="158543"/>
    <lineage>
        <taxon>Eukaryota</taxon>
        <taxon>Viridiplantae</taxon>
        <taxon>Streptophyta</taxon>
        <taxon>Embryophyta</taxon>
        <taxon>Tracheophyta</taxon>
        <taxon>Spermatophyta</taxon>
        <taxon>Magnoliopsida</taxon>
        <taxon>Magnoliidae</taxon>
        <taxon>Piperales</taxon>
        <taxon>Aristolochiaceae</taxon>
        <taxon>Aristolochia</taxon>
    </lineage>
</organism>
<feature type="domain" description="DUF7780" evidence="2">
    <location>
        <begin position="123"/>
        <end position="322"/>
    </location>
</feature>
<keyword evidence="4" id="KW-1185">Reference proteome</keyword>
<proteinExistence type="predicted"/>
<evidence type="ECO:0000313" key="3">
    <source>
        <dbReference type="EMBL" id="KAG9459615.1"/>
    </source>
</evidence>
<name>A0AAV7FEJ0_ARIFI</name>
<dbReference type="EMBL" id="JAINDJ010000002">
    <property type="protein sequence ID" value="KAG9459615.1"/>
    <property type="molecule type" value="Genomic_DNA"/>
</dbReference>
<dbReference type="PANTHER" id="PTHR34960:SF1">
    <property type="entry name" value="EMB|CAB68146.1-RELATED"/>
    <property type="match status" value="1"/>
</dbReference>
<comment type="caution">
    <text evidence="3">The sequence shown here is derived from an EMBL/GenBank/DDBJ whole genome shotgun (WGS) entry which is preliminary data.</text>
</comment>
<sequence length="420" mass="45609">MVLSAANGKTSKEGWVGLGGQLLVLFLHDDNNNGGAGTTADTYLQSTKLKHSVSSASTISGRAQSTISICAFLFFVTLLLFALSASDPSPASAAVRQVHIPRRWLAQKKPYASALAGAGSRSSFALQGMGTLFRRGNRAMSELVVAHVSEDSQSDHLRWFLRTLHRSGATARADVVFLFPQLTPQLKSVILQENEYFAKLLGRNSSNPAKVSSFNSTLFRNKPNGQPLWGGRGGDEEGGSEGLSWGSVVGFESGELDPEDTLAGFLDKVPIQLRRWACYRMLLGRVRRNFKHVMLIKVKDAVVTGDAFARIRNRKSGDTVWVADHVVLGGTRAARHLSDVVLTEIVRASMQRKGKTPHHDSQILSHLAKSNGSILSKKKVKATLSTDLVPPNSIIPFPPNHGIQQIICSSPADRSVYKDC</sequence>
<dbReference type="InterPro" id="IPR056682">
    <property type="entry name" value="DUF7780"/>
</dbReference>
<evidence type="ECO:0000259" key="2">
    <source>
        <dbReference type="Pfam" id="PF25002"/>
    </source>
</evidence>
<keyword evidence="1" id="KW-1133">Transmembrane helix</keyword>
<feature type="transmembrane region" description="Helical" evidence="1">
    <location>
        <begin position="66"/>
        <end position="85"/>
    </location>
</feature>
<evidence type="ECO:0000313" key="4">
    <source>
        <dbReference type="Proteomes" id="UP000825729"/>
    </source>
</evidence>
<accession>A0AAV7FEJ0</accession>
<dbReference type="Pfam" id="PF25002">
    <property type="entry name" value="DUF7780"/>
    <property type="match status" value="1"/>
</dbReference>